<sequence length="551" mass="58432">MGGDSAVDDATESKSGEGVTINIRCSNGSKFSVQTTLESIVGSFKEVVARNCDIPADQQRLIYKGRILKDDQTLQSYGLEADHTIHLVRGFTPAASGNPTGGTTTGSTNTTTNNARSASSNEGGGLGGSGFGASLFPGLGINGLGGSGMNGLFGAGLQDIDQMQQPHFPNPNLVREIMNSPAIQNIINNPEIMRNFLMNNPQMRELMDRNPELAHILNDPSTLRQTLEATRNPELMREMMRNTDRAMSNIESSPEGFNMLRRMYENVQEPFLNATTMAGNTGNENSNPFAALLGTQGGQARDQSTNPSTTSSETTGGSPSPNTNPLPNPWGSAGAAGGAENNTSSTTGGNARQQAPTGLGGLGLPDLEGMLGAMPDTTLLTQLMQNPAISQMMQSILSNPQAMNQILGVNPDQRGMPDLNSHVREMMQNPEFLRLFSSPETMQQLLSFQQALLSQLGRQQSTQGSAQTGGGTGSTNNMGLEMLMNMFGGLGAGSLAVPNRSDEPPEQLYATQLSQLQEMGFFDTQENIRALIATSGNVHAAVERLLGNSGQ</sequence>
<gene>
    <name evidence="1" type="ORF">L6164_020247</name>
</gene>
<reference evidence="1 2" key="1">
    <citation type="journal article" date="2022" name="DNA Res.">
        <title>Chromosomal-level genome assembly of the orchid tree Bauhinia variegata (Leguminosae; Cercidoideae) supports the allotetraploid origin hypothesis of Bauhinia.</title>
        <authorList>
            <person name="Zhong Y."/>
            <person name="Chen Y."/>
            <person name="Zheng D."/>
            <person name="Pang J."/>
            <person name="Liu Y."/>
            <person name="Luo S."/>
            <person name="Meng S."/>
            <person name="Qian L."/>
            <person name="Wei D."/>
            <person name="Dai S."/>
            <person name="Zhou R."/>
        </authorList>
    </citation>
    <scope>NUCLEOTIDE SEQUENCE [LARGE SCALE GENOMIC DNA]</scope>
    <source>
        <strain evidence="1">BV-YZ2020</strain>
    </source>
</reference>
<dbReference type="Proteomes" id="UP000828941">
    <property type="component" value="Chromosome 8"/>
</dbReference>
<comment type="caution">
    <text evidence="1">The sequence shown here is derived from an EMBL/GenBank/DDBJ whole genome shotgun (WGS) entry which is preliminary data.</text>
</comment>
<organism evidence="1 2">
    <name type="scientific">Bauhinia variegata</name>
    <name type="common">Purple orchid tree</name>
    <name type="synonym">Phanera variegata</name>
    <dbReference type="NCBI Taxonomy" id="167791"/>
    <lineage>
        <taxon>Eukaryota</taxon>
        <taxon>Viridiplantae</taxon>
        <taxon>Streptophyta</taxon>
        <taxon>Embryophyta</taxon>
        <taxon>Tracheophyta</taxon>
        <taxon>Spermatophyta</taxon>
        <taxon>Magnoliopsida</taxon>
        <taxon>eudicotyledons</taxon>
        <taxon>Gunneridae</taxon>
        <taxon>Pentapetalae</taxon>
        <taxon>rosids</taxon>
        <taxon>fabids</taxon>
        <taxon>Fabales</taxon>
        <taxon>Fabaceae</taxon>
        <taxon>Cercidoideae</taxon>
        <taxon>Cercideae</taxon>
        <taxon>Bauhiniinae</taxon>
        <taxon>Bauhinia</taxon>
    </lineage>
</organism>
<name>A0ACB9MZ75_BAUVA</name>
<dbReference type="EMBL" id="CM039433">
    <property type="protein sequence ID" value="KAI4327830.1"/>
    <property type="molecule type" value="Genomic_DNA"/>
</dbReference>
<proteinExistence type="predicted"/>
<protein>
    <submittedName>
        <fullName evidence="1">Uncharacterized protein</fullName>
    </submittedName>
</protein>
<accession>A0ACB9MZ75</accession>
<keyword evidence="2" id="KW-1185">Reference proteome</keyword>
<evidence type="ECO:0000313" key="2">
    <source>
        <dbReference type="Proteomes" id="UP000828941"/>
    </source>
</evidence>
<evidence type="ECO:0000313" key="1">
    <source>
        <dbReference type="EMBL" id="KAI4327830.1"/>
    </source>
</evidence>